<evidence type="ECO:0000256" key="7">
    <source>
        <dbReference type="SAM" id="MobiDB-lite"/>
    </source>
</evidence>
<dbReference type="PROSITE" id="PS51671">
    <property type="entry name" value="ACT"/>
    <property type="match status" value="1"/>
</dbReference>
<gene>
    <name evidence="10" type="ORF">B0T19DRAFT_459516</name>
</gene>
<dbReference type="AlphaFoldDB" id="A0AAE0MIM6"/>
<dbReference type="EC" id="4.2.1.51" evidence="2"/>
<dbReference type="GO" id="GO:0004664">
    <property type="term" value="F:prephenate dehydratase activity"/>
    <property type="evidence" value="ECO:0007669"/>
    <property type="project" value="UniProtKB-EC"/>
</dbReference>
<keyword evidence="6" id="KW-0456">Lyase</keyword>
<feature type="domain" description="Prephenate dehydratase" evidence="8">
    <location>
        <begin position="24"/>
        <end position="236"/>
    </location>
</feature>
<evidence type="ECO:0000256" key="1">
    <source>
        <dbReference type="ARBA" id="ARBA00004741"/>
    </source>
</evidence>
<dbReference type="PANTHER" id="PTHR21022">
    <property type="entry name" value="PREPHENATE DEHYDRATASE P PROTEIN"/>
    <property type="match status" value="1"/>
</dbReference>
<evidence type="ECO:0000256" key="2">
    <source>
        <dbReference type="ARBA" id="ARBA00013147"/>
    </source>
</evidence>
<evidence type="ECO:0000256" key="5">
    <source>
        <dbReference type="ARBA" id="ARBA00023222"/>
    </source>
</evidence>
<evidence type="ECO:0000256" key="6">
    <source>
        <dbReference type="ARBA" id="ARBA00023239"/>
    </source>
</evidence>
<dbReference type="Proteomes" id="UP001286456">
    <property type="component" value="Unassembled WGS sequence"/>
</dbReference>
<dbReference type="InterPro" id="IPR001086">
    <property type="entry name" value="Preph_deHydtase"/>
</dbReference>
<name>A0AAE0MIM6_9PEZI</name>
<organism evidence="10 11">
    <name type="scientific">Cercophora scortea</name>
    <dbReference type="NCBI Taxonomy" id="314031"/>
    <lineage>
        <taxon>Eukaryota</taxon>
        <taxon>Fungi</taxon>
        <taxon>Dikarya</taxon>
        <taxon>Ascomycota</taxon>
        <taxon>Pezizomycotina</taxon>
        <taxon>Sordariomycetes</taxon>
        <taxon>Sordariomycetidae</taxon>
        <taxon>Sordariales</taxon>
        <taxon>Lasiosphaeriaceae</taxon>
        <taxon>Cercophora</taxon>
    </lineage>
</organism>
<dbReference type="EMBL" id="JAUEPO010000002">
    <property type="protein sequence ID" value="KAK3334006.1"/>
    <property type="molecule type" value="Genomic_DNA"/>
</dbReference>
<evidence type="ECO:0000256" key="4">
    <source>
        <dbReference type="ARBA" id="ARBA00023141"/>
    </source>
</evidence>
<dbReference type="CDD" id="cd04905">
    <property type="entry name" value="ACT_CM-PDT"/>
    <property type="match status" value="1"/>
</dbReference>
<keyword evidence="3" id="KW-0028">Amino-acid biosynthesis</keyword>
<dbReference type="InterPro" id="IPR045865">
    <property type="entry name" value="ACT-like_dom_sf"/>
</dbReference>
<evidence type="ECO:0000259" key="8">
    <source>
        <dbReference type="PROSITE" id="PS51171"/>
    </source>
</evidence>
<dbReference type="Pfam" id="PF00800">
    <property type="entry name" value="PDT"/>
    <property type="match status" value="1"/>
</dbReference>
<dbReference type="Gene3D" id="3.30.70.260">
    <property type="match status" value="1"/>
</dbReference>
<dbReference type="SUPFAM" id="SSF55021">
    <property type="entry name" value="ACT-like"/>
    <property type="match status" value="1"/>
</dbReference>
<dbReference type="InterPro" id="IPR008242">
    <property type="entry name" value="Chor_mutase/pphenate_deHydtase"/>
</dbReference>
<dbReference type="InterPro" id="IPR002912">
    <property type="entry name" value="ACT_dom"/>
</dbReference>
<dbReference type="GO" id="GO:0009094">
    <property type="term" value="P:L-phenylalanine biosynthetic process"/>
    <property type="evidence" value="ECO:0007669"/>
    <property type="project" value="UniProtKB-KW"/>
</dbReference>
<feature type="region of interest" description="Disordered" evidence="7">
    <location>
        <begin position="122"/>
        <end position="144"/>
    </location>
</feature>
<reference evidence="10" key="1">
    <citation type="journal article" date="2023" name="Mol. Phylogenet. Evol.">
        <title>Genome-scale phylogeny and comparative genomics of the fungal order Sordariales.</title>
        <authorList>
            <person name="Hensen N."/>
            <person name="Bonometti L."/>
            <person name="Westerberg I."/>
            <person name="Brannstrom I.O."/>
            <person name="Guillou S."/>
            <person name="Cros-Aarteil S."/>
            <person name="Calhoun S."/>
            <person name="Haridas S."/>
            <person name="Kuo A."/>
            <person name="Mondo S."/>
            <person name="Pangilinan J."/>
            <person name="Riley R."/>
            <person name="LaButti K."/>
            <person name="Andreopoulos B."/>
            <person name="Lipzen A."/>
            <person name="Chen C."/>
            <person name="Yan M."/>
            <person name="Daum C."/>
            <person name="Ng V."/>
            <person name="Clum A."/>
            <person name="Steindorff A."/>
            <person name="Ohm R.A."/>
            <person name="Martin F."/>
            <person name="Silar P."/>
            <person name="Natvig D.O."/>
            <person name="Lalanne C."/>
            <person name="Gautier V."/>
            <person name="Ament-Velasquez S.L."/>
            <person name="Kruys A."/>
            <person name="Hutchinson M.I."/>
            <person name="Powell A.J."/>
            <person name="Barry K."/>
            <person name="Miller A.N."/>
            <person name="Grigoriev I.V."/>
            <person name="Debuchy R."/>
            <person name="Gladieux P."/>
            <person name="Hiltunen Thoren M."/>
            <person name="Johannesson H."/>
        </authorList>
    </citation>
    <scope>NUCLEOTIDE SEQUENCE</scope>
    <source>
        <strain evidence="10">SMH4131-1</strain>
    </source>
</reference>
<comment type="pathway">
    <text evidence="1">Amino-acid biosynthesis; L-phenylalanine biosynthesis; phenylpyruvate from prephenate: step 1/1.</text>
</comment>
<protein>
    <recommendedName>
        <fullName evidence="2">prephenate dehydratase</fullName>
        <ecNumber evidence="2">4.2.1.51</ecNumber>
    </recommendedName>
</protein>
<sequence>MELPAVAQPHRDSAGEAAGPVPVPVAFLGPFSSYSHQATKSAFSGPGWDLKPTQTIKEVFEVVQSGAAIYGVVPFENSTHGTVTFTLDGLADRNATCKDISVCAEIYLDVHHCLLGRRRPTANVTEPPLETSTPTPTPTKPPRTKPLTSLAHIKRVYSHPQALGQSAKFLSTYLRGVELVDVNSTSRAAELAAEDASGTSAAVASELTGEVVGLEVLGRGIQDCEDNVTRFFVLSKGDIWEKGEGKGDAYGGGYKSMISFTVPHRTPGALADVLHCFKEAGLNLTSVNSLPSLVAPFHYLFFVEFEGGRAEDPEERVKRAVEGVERVAEVWRWLGSWRNQWRGRRNGE</sequence>
<accession>A0AAE0MIM6</accession>
<dbReference type="GO" id="GO:0005737">
    <property type="term" value="C:cytoplasm"/>
    <property type="evidence" value="ECO:0007669"/>
    <property type="project" value="TreeGrafter"/>
</dbReference>
<dbReference type="Gene3D" id="3.40.190.10">
    <property type="entry name" value="Periplasmic binding protein-like II"/>
    <property type="match status" value="2"/>
</dbReference>
<keyword evidence="11" id="KW-1185">Reference proteome</keyword>
<keyword evidence="4" id="KW-0057">Aromatic amino acid biosynthesis</keyword>
<keyword evidence="5" id="KW-0584">Phenylalanine biosynthesis</keyword>
<dbReference type="PIRSF" id="PIRSF001500">
    <property type="entry name" value="Chor_mut_pdt_Ppr"/>
    <property type="match status" value="1"/>
</dbReference>
<evidence type="ECO:0000256" key="3">
    <source>
        <dbReference type="ARBA" id="ARBA00022605"/>
    </source>
</evidence>
<feature type="compositionally biased region" description="Low complexity" evidence="7">
    <location>
        <begin position="125"/>
        <end position="134"/>
    </location>
</feature>
<proteinExistence type="predicted"/>
<evidence type="ECO:0000313" key="10">
    <source>
        <dbReference type="EMBL" id="KAK3334006.1"/>
    </source>
</evidence>
<feature type="domain" description="ACT" evidence="9">
    <location>
        <begin position="258"/>
        <end position="335"/>
    </location>
</feature>
<dbReference type="CDD" id="cd13532">
    <property type="entry name" value="PBP2_PDT_like"/>
    <property type="match status" value="1"/>
</dbReference>
<dbReference type="PROSITE" id="PS51171">
    <property type="entry name" value="PREPHENATE_DEHYDR_3"/>
    <property type="match status" value="1"/>
</dbReference>
<dbReference type="PANTHER" id="PTHR21022:SF19">
    <property type="entry name" value="PREPHENATE DEHYDRATASE-RELATED"/>
    <property type="match status" value="1"/>
</dbReference>
<dbReference type="SUPFAM" id="SSF53850">
    <property type="entry name" value="Periplasmic binding protein-like II"/>
    <property type="match status" value="1"/>
</dbReference>
<evidence type="ECO:0000313" key="11">
    <source>
        <dbReference type="Proteomes" id="UP001286456"/>
    </source>
</evidence>
<evidence type="ECO:0000259" key="9">
    <source>
        <dbReference type="PROSITE" id="PS51671"/>
    </source>
</evidence>
<comment type="caution">
    <text evidence="10">The sequence shown here is derived from an EMBL/GenBank/DDBJ whole genome shotgun (WGS) entry which is preliminary data.</text>
</comment>
<reference evidence="10" key="2">
    <citation type="submission" date="2023-06" db="EMBL/GenBank/DDBJ databases">
        <authorList>
            <consortium name="Lawrence Berkeley National Laboratory"/>
            <person name="Haridas S."/>
            <person name="Hensen N."/>
            <person name="Bonometti L."/>
            <person name="Westerberg I."/>
            <person name="Brannstrom I.O."/>
            <person name="Guillou S."/>
            <person name="Cros-Aarteil S."/>
            <person name="Calhoun S."/>
            <person name="Kuo A."/>
            <person name="Mondo S."/>
            <person name="Pangilinan J."/>
            <person name="Riley R."/>
            <person name="Labutti K."/>
            <person name="Andreopoulos B."/>
            <person name="Lipzen A."/>
            <person name="Chen C."/>
            <person name="Yanf M."/>
            <person name="Daum C."/>
            <person name="Ng V."/>
            <person name="Clum A."/>
            <person name="Steindorff A."/>
            <person name="Ohm R."/>
            <person name="Martin F."/>
            <person name="Silar P."/>
            <person name="Natvig D."/>
            <person name="Lalanne C."/>
            <person name="Gautier V."/>
            <person name="Ament-Velasquez S.L."/>
            <person name="Kruys A."/>
            <person name="Hutchinson M.I."/>
            <person name="Powell A.J."/>
            <person name="Barry K."/>
            <person name="Miller A.N."/>
            <person name="Grigoriev I.V."/>
            <person name="Debuchy R."/>
            <person name="Gladieux P."/>
            <person name="Thoren M.H."/>
            <person name="Johannesson H."/>
        </authorList>
    </citation>
    <scope>NUCLEOTIDE SEQUENCE</scope>
    <source>
        <strain evidence="10">SMH4131-1</strain>
    </source>
</reference>